<reference evidence="2" key="1">
    <citation type="submission" date="2021-03" db="EMBL/GenBank/DDBJ databases">
        <authorList>
            <person name="Palmer J.M."/>
        </authorList>
    </citation>
    <scope>NUCLEOTIDE SEQUENCE</scope>
    <source>
        <strain evidence="2">ARV_011</strain>
    </source>
</reference>
<feature type="compositionally biased region" description="Low complexity" evidence="1">
    <location>
        <begin position="446"/>
        <end position="460"/>
    </location>
</feature>
<evidence type="ECO:0000313" key="3">
    <source>
        <dbReference type="Proteomes" id="UP000790833"/>
    </source>
</evidence>
<protein>
    <submittedName>
        <fullName evidence="2">Uncharacterized protein</fullName>
    </submittedName>
</protein>
<feature type="region of interest" description="Disordered" evidence="1">
    <location>
        <begin position="86"/>
        <end position="167"/>
    </location>
</feature>
<feature type="compositionally biased region" description="Polar residues" evidence="1">
    <location>
        <begin position="527"/>
        <end position="537"/>
    </location>
</feature>
<feature type="compositionally biased region" description="Low complexity" evidence="1">
    <location>
        <begin position="142"/>
        <end position="165"/>
    </location>
</feature>
<feature type="compositionally biased region" description="Polar residues" evidence="1">
    <location>
        <begin position="333"/>
        <end position="358"/>
    </location>
</feature>
<evidence type="ECO:0000313" key="2">
    <source>
        <dbReference type="EMBL" id="KAG7194964.1"/>
    </source>
</evidence>
<gene>
    <name evidence="2" type="ORF">KQ657_004075</name>
</gene>
<keyword evidence="3" id="KW-1185">Reference proteome</keyword>
<feature type="compositionally biased region" description="Low complexity" evidence="1">
    <location>
        <begin position="469"/>
        <end position="485"/>
    </location>
</feature>
<dbReference type="EMBL" id="JAHMUF010000005">
    <property type="protein sequence ID" value="KAG7194964.1"/>
    <property type="molecule type" value="Genomic_DNA"/>
</dbReference>
<name>A0A9P7VCU2_9ASCO</name>
<sequence length="553" mass="60432">MGPESHDGASNLPQAHPEHSLEDSSVLQGIHVNPDTKKLVLPPLTGLTKSISSLGSCSIDSRSGSTSRGATIAVPDDVVNVDKSLAESPNTTSTLASLPSVTNTSETVTSSASPRAITCDTKQFPDVAQKLTTSGPTPPESSSPRDNNTTPQTTIASTSTTATSEHNTEVKKCSFNSMVSKVLGMEANELLHWPCTSETLNELLRLKIEQERTKQEQLRGEHSKVTVDFLKLAQSLNLPMELISYMISPANGVEENRYQATHSEPQDVFSKLRSRLTELETYYSANGNRLKRKHGDGHGYLHHDTADTLRSHFISPLRSPDSLPHTMHRRILSESSENSATHASGSNDDRGSPQQQVTKAIPSSGLPSTQPPQTEGDLQQHHHAKGVIILHPSQLQQQHVPGYPYPPYPMYYQGPPPPPIHVPPGTSNETMGSSSKDNSSNYGHNYPGAALYPGGPYGIPSASNPNPHQSQYYPQQQQQQQQQQPLSYFVQGNQVVCVPDQQEPHIIRRSSSSLQPLPKKVKHSHKNNNINFMITTPKNPPARKYNNPKNSST</sequence>
<feature type="region of interest" description="Disordered" evidence="1">
    <location>
        <begin position="508"/>
        <end position="553"/>
    </location>
</feature>
<feature type="region of interest" description="Disordered" evidence="1">
    <location>
        <begin position="333"/>
        <end position="380"/>
    </location>
</feature>
<dbReference type="Proteomes" id="UP000790833">
    <property type="component" value="Unassembled WGS sequence"/>
</dbReference>
<feature type="compositionally biased region" description="Low complexity" evidence="1">
    <location>
        <begin position="100"/>
        <end position="113"/>
    </location>
</feature>
<organism evidence="2 3">
    <name type="scientific">Scheffersomyces spartinae</name>
    <dbReference type="NCBI Taxonomy" id="45513"/>
    <lineage>
        <taxon>Eukaryota</taxon>
        <taxon>Fungi</taxon>
        <taxon>Dikarya</taxon>
        <taxon>Ascomycota</taxon>
        <taxon>Saccharomycotina</taxon>
        <taxon>Pichiomycetes</taxon>
        <taxon>Debaryomycetaceae</taxon>
        <taxon>Scheffersomyces</taxon>
    </lineage>
</organism>
<feature type="compositionally biased region" description="Polar residues" evidence="1">
    <location>
        <begin position="426"/>
        <end position="443"/>
    </location>
</feature>
<feature type="region of interest" description="Disordered" evidence="1">
    <location>
        <begin position="1"/>
        <end position="29"/>
    </location>
</feature>
<dbReference type="AlphaFoldDB" id="A0A9P7VCU2"/>
<dbReference type="OrthoDB" id="4022975at2759"/>
<proteinExistence type="predicted"/>
<feature type="compositionally biased region" description="Polar residues" evidence="1">
    <location>
        <begin position="87"/>
        <end position="99"/>
    </location>
</feature>
<dbReference type="RefSeq" id="XP_043050511.1">
    <property type="nucleotide sequence ID" value="XM_043194760.1"/>
</dbReference>
<dbReference type="GeneID" id="66117449"/>
<comment type="caution">
    <text evidence="2">The sequence shown here is derived from an EMBL/GenBank/DDBJ whole genome shotgun (WGS) entry which is preliminary data.</text>
</comment>
<evidence type="ECO:0000256" key="1">
    <source>
        <dbReference type="SAM" id="MobiDB-lite"/>
    </source>
</evidence>
<feature type="compositionally biased region" description="Polar residues" evidence="1">
    <location>
        <begin position="365"/>
        <end position="377"/>
    </location>
</feature>
<accession>A0A9P7VCU2</accession>
<feature type="region of interest" description="Disordered" evidence="1">
    <location>
        <begin position="414"/>
        <end position="485"/>
    </location>
</feature>